<feature type="domain" description="FAD-binding FR-type" evidence="1">
    <location>
        <begin position="5"/>
        <end position="107"/>
    </location>
</feature>
<gene>
    <name evidence="2" type="ORF">A11K_0102415</name>
</gene>
<protein>
    <submittedName>
        <fullName evidence="2">Phenoxybenzoate dioxygenase</fullName>
    </submittedName>
</protein>
<name>A0A836ZWJ2_XANVA</name>
<comment type="caution">
    <text evidence="2">The sequence shown here is derived from an EMBL/GenBank/DDBJ whole genome shotgun (WGS) entry which is preliminary data.</text>
</comment>
<dbReference type="InterPro" id="IPR050415">
    <property type="entry name" value="MRET"/>
</dbReference>
<dbReference type="PRINTS" id="PR00409">
    <property type="entry name" value="PHDIOXRDTASE"/>
</dbReference>
<dbReference type="SUPFAM" id="SSF52343">
    <property type="entry name" value="Ferredoxin reductase-like, C-terminal NADP-linked domain"/>
    <property type="match status" value="1"/>
</dbReference>
<dbReference type="PANTHER" id="PTHR47354:SF2">
    <property type="entry name" value="BLR2392 PROTEIN"/>
    <property type="match status" value="1"/>
</dbReference>
<evidence type="ECO:0000313" key="2">
    <source>
        <dbReference type="EMBL" id="KFA03609.1"/>
    </source>
</evidence>
<dbReference type="EMBL" id="AKBN01000114">
    <property type="protein sequence ID" value="KFA03609.1"/>
    <property type="molecule type" value="Genomic_DNA"/>
</dbReference>
<dbReference type="Gene3D" id="2.40.30.10">
    <property type="entry name" value="Translation factors"/>
    <property type="match status" value="1"/>
</dbReference>
<dbReference type="Pfam" id="PF00970">
    <property type="entry name" value="FAD_binding_6"/>
    <property type="match status" value="1"/>
</dbReference>
<dbReference type="GO" id="GO:0051213">
    <property type="term" value="F:dioxygenase activity"/>
    <property type="evidence" value="ECO:0007669"/>
    <property type="project" value="UniProtKB-KW"/>
</dbReference>
<reference evidence="2" key="1">
    <citation type="submission" date="2012-05" db="EMBL/GenBank/DDBJ databases">
        <authorList>
            <person name="Studholme D.J."/>
            <person name="Wasukira A."/>
            <person name="Grant M."/>
        </authorList>
    </citation>
    <scope>NUCLEOTIDE SEQUENCE [LARGE SCALE GENOMIC DNA]</scope>
    <source>
        <strain evidence="2">NCPPB 890</strain>
    </source>
</reference>
<dbReference type="InterPro" id="IPR017927">
    <property type="entry name" value="FAD-bd_FR_type"/>
</dbReference>
<dbReference type="AlphaFoldDB" id="A0A836ZWJ2"/>
<sequence>MRKDTQWHRGRVVSAADACPGVREIMLDPGTAARHFEVGSHVNFRVQLHGRDDVRSYSLVGEPRADGYFRIAVRQMPDSRGGSLHMWTLAPGDVVEMSPPNNNFPLDESGEEILLIAGGIGITPIIGMAQRLARRHPAFRLLYAGRSRSATAYVDTLEALLGKRLQLQMRRQRRPARFGCATGAALAQCRSLRMRTTRHARSGTPALARGRSAVRAAALRNLRQ</sequence>
<accession>A0A836ZWJ2</accession>
<dbReference type="InterPro" id="IPR017938">
    <property type="entry name" value="Riboflavin_synthase-like_b-brl"/>
</dbReference>
<organism evidence="2">
    <name type="scientific">Xanthomonas vasicola pv. vasculorum NCPPB 890</name>
    <dbReference type="NCBI Taxonomy" id="1184265"/>
    <lineage>
        <taxon>Bacteria</taxon>
        <taxon>Pseudomonadati</taxon>
        <taxon>Pseudomonadota</taxon>
        <taxon>Gammaproteobacteria</taxon>
        <taxon>Lysobacterales</taxon>
        <taxon>Lysobacteraceae</taxon>
        <taxon>Xanthomonas</taxon>
    </lineage>
</organism>
<dbReference type="PANTHER" id="PTHR47354">
    <property type="entry name" value="NADH OXIDOREDUCTASE HCR"/>
    <property type="match status" value="1"/>
</dbReference>
<proteinExistence type="predicted"/>
<dbReference type="PROSITE" id="PS51384">
    <property type="entry name" value="FAD_FR"/>
    <property type="match status" value="1"/>
</dbReference>
<dbReference type="SUPFAM" id="SSF63380">
    <property type="entry name" value="Riboflavin synthase domain-like"/>
    <property type="match status" value="1"/>
</dbReference>
<keyword evidence="2" id="KW-0560">Oxidoreductase</keyword>
<keyword evidence="2" id="KW-0223">Dioxygenase</keyword>
<dbReference type="Gene3D" id="3.40.50.80">
    <property type="entry name" value="Nucleotide-binding domain of ferredoxin-NADP reductase (FNR) module"/>
    <property type="match status" value="1"/>
</dbReference>
<dbReference type="InterPro" id="IPR039261">
    <property type="entry name" value="FNR_nucleotide-bd"/>
</dbReference>
<dbReference type="InterPro" id="IPR008333">
    <property type="entry name" value="Cbr1-like_FAD-bd_dom"/>
</dbReference>
<evidence type="ECO:0000259" key="1">
    <source>
        <dbReference type="PROSITE" id="PS51384"/>
    </source>
</evidence>